<keyword evidence="3 4" id="KW-0687">Ribonucleoprotein</keyword>
<keyword evidence="2 4" id="KW-0689">Ribosomal protein</keyword>
<organism evidence="5">
    <name type="scientific">Melanothamnus harveyi</name>
    <name type="common">Filamentous red alga</name>
    <name type="synonym">Neosiphonia harveyi</name>
    <dbReference type="NCBI Taxonomy" id="397005"/>
    <lineage>
        <taxon>Eukaryota</taxon>
        <taxon>Rhodophyta</taxon>
        <taxon>Florideophyceae</taxon>
        <taxon>Rhodymeniophycidae</taxon>
        <taxon>Ceramiales</taxon>
        <taxon>Rhodomelaceae</taxon>
        <taxon>Polysiphonioideae</taxon>
        <taxon>Melanothamnus</taxon>
    </lineage>
</organism>
<dbReference type="EMBL" id="MF101437">
    <property type="protein sequence ID" value="ARW65441.1"/>
    <property type="molecule type" value="Genomic_DNA"/>
</dbReference>
<dbReference type="PANTHER" id="PTHR12919">
    <property type="entry name" value="30S RIBOSOMAL PROTEIN S16"/>
    <property type="match status" value="1"/>
</dbReference>
<reference evidence="5" key="1">
    <citation type="journal article" date="2017" name="J. Phycol.">
        <title>Analysis of chloroplast genomes and a supermatrix inform reclassification of the Rhodomelaceae (Rhodophyta).</title>
        <authorList>
            <person name="Diaz-Tapia P."/>
            <person name="Maggs C.A."/>
            <person name="West J.A."/>
            <person name="Verbruggen H."/>
        </authorList>
    </citation>
    <scope>NUCLEOTIDE SEQUENCE</scope>
    <source>
        <strain evidence="5">PD890</strain>
    </source>
</reference>
<evidence type="ECO:0000256" key="2">
    <source>
        <dbReference type="ARBA" id="ARBA00022980"/>
    </source>
</evidence>
<dbReference type="Gene3D" id="3.30.1320.10">
    <property type="match status" value="1"/>
</dbReference>
<keyword evidence="5" id="KW-0150">Chloroplast</keyword>
<dbReference type="GO" id="GO:0005739">
    <property type="term" value="C:mitochondrion"/>
    <property type="evidence" value="ECO:0007669"/>
    <property type="project" value="GOC"/>
</dbReference>
<comment type="subcellular location">
    <subcellularLocation>
        <location evidence="4">Plastid</location>
        <location evidence="4">Chloroplast</location>
    </subcellularLocation>
</comment>
<evidence type="ECO:0000313" key="5">
    <source>
        <dbReference type="EMBL" id="ARW65441.1"/>
    </source>
</evidence>
<gene>
    <name evidence="4 5" type="primary">rps16</name>
</gene>
<dbReference type="HAMAP" id="MF_00385">
    <property type="entry name" value="Ribosomal_bS16"/>
    <property type="match status" value="1"/>
</dbReference>
<dbReference type="Pfam" id="PF00886">
    <property type="entry name" value="Ribosomal_S16"/>
    <property type="match status" value="1"/>
</dbReference>
<dbReference type="RefSeq" id="YP_009396297.1">
    <property type="nucleotide sequence ID" value="NC_035281.1"/>
</dbReference>
<accession>A0A1Z1MI74</accession>
<dbReference type="InterPro" id="IPR000307">
    <property type="entry name" value="Ribosomal_bS16"/>
</dbReference>
<dbReference type="GeneID" id="33358384"/>
<dbReference type="GO" id="GO:0009507">
    <property type="term" value="C:chloroplast"/>
    <property type="evidence" value="ECO:0007669"/>
    <property type="project" value="UniProtKB-SubCell"/>
</dbReference>
<name>A0A1Z1MI74_MELHR</name>
<proteinExistence type="inferred from homology"/>
<comment type="similarity">
    <text evidence="1 4">Belongs to the bacterial ribosomal protein bS16 family.</text>
</comment>
<sequence length="77" mass="9103">MLKIRLKKLGRKKQPFYRIILIDSRKKRDSKAIKELGFYNPMNKNFQLDIENIKNKQNEGAILTKTVENLVRKSIGK</sequence>
<keyword evidence="5" id="KW-0934">Plastid</keyword>
<geneLocation type="chloroplast" evidence="5"/>
<dbReference type="GO" id="GO:0015935">
    <property type="term" value="C:small ribosomal subunit"/>
    <property type="evidence" value="ECO:0007669"/>
    <property type="project" value="TreeGrafter"/>
</dbReference>
<evidence type="ECO:0000256" key="1">
    <source>
        <dbReference type="ARBA" id="ARBA00006668"/>
    </source>
</evidence>
<dbReference type="GO" id="GO:0003735">
    <property type="term" value="F:structural constituent of ribosome"/>
    <property type="evidence" value="ECO:0007669"/>
    <property type="project" value="InterPro"/>
</dbReference>
<dbReference type="SUPFAM" id="SSF54565">
    <property type="entry name" value="Ribosomal protein S16"/>
    <property type="match status" value="1"/>
</dbReference>
<dbReference type="AlphaFoldDB" id="A0A1Z1MI74"/>
<dbReference type="NCBIfam" id="TIGR00002">
    <property type="entry name" value="S16"/>
    <property type="match status" value="1"/>
</dbReference>
<evidence type="ECO:0000256" key="4">
    <source>
        <dbReference type="HAMAP-Rule" id="MF_00385"/>
    </source>
</evidence>
<evidence type="ECO:0000256" key="3">
    <source>
        <dbReference type="ARBA" id="ARBA00023274"/>
    </source>
</evidence>
<dbReference type="GO" id="GO:0032543">
    <property type="term" value="P:mitochondrial translation"/>
    <property type="evidence" value="ECO:0007669"/>
    <property type="project" value="TreeGrafter"/>
</dbReference>
<dbReference type="InterPro" id="IPR023803">
    <property type="entry name" value="Ribosomal_bS16_dom_sf"/>
</dbReference>
<dbReference type="PANTHER" id="PTHR12919:SF20">
    <property type="entry name" value="SMALL RIBOSOMAL SUBUNIT PROTEIN BS16M"/>
    <property type="match status" value="1"/>
</dbReference>
<protein>
    <recommendedName>
        <fullName evidence="4">Small ribosomal subunit protein bS16c</fullName>
    </recommendedName>
</protein>